<dbReference type="OrthoDB" id="3553147at2759"/>
<protein>
    <recommendedName>
        <fullName evidence="1">Heterokaryon incompatibility domain-containing protein</fullName>
    </recommendedName>
</protein>
<evidence type="ECO:0000313" key="2">
    <source>
        <dbReference type="EMBL" id="KAF2419594.1"/>
    </source>
</evidence>
<keyword evidence="3" id="KW-1185">Reference proteome</keyword>
<gene>
    <name evidence="2" type="ORF">EJ08DRAFT_706536</name>
</gene>
<dbReference type="AlphaFoldDB" id="A0A9P4NFX5"/>
<name>A0A9P4NFX5_9PEZI</name>
<evidence type="ECO:0000259" key="1">
    <source>
        <dbReference type="Pfam" id="PF06985"/>
    </source>
</evidence>
<dbReference type="PANTHER" id="PTHR24148:SF73">
    <property type="entry name" value="HET DOMAIN PROTEIN (AFU_ORTHOLOGUE AFUA_8G01020)"/>
    <property type="match status" value="1"/>
</dbReference>
<dbReference type="EMBL" id="MU007119">
    <property type="protein sequence ID" value="KAF2419594.1"/>
    <property type="molecule type" value="Genomic_DNA"/>
</dbReference>
<dbReference type="Proteomes" id="UP000800235">
    <property type="component" value="Unassembled WGS sequence"/>
</dbReference>
<accession>A0A9P4NFX5</accession>
<organism evidence="2 3">
    <name type="scientific">Tothia fuscella</name>
    <dbReference type="NCBI Taxonomy" id="1048955"/>
    <lineage>
        <taxon>Eukaryota</taxon>
        <taxon>Fungi</taxon>
        <taxon>Dikarya</taxon>
        <taxon>Ascomycota</taxon>
        <taxon>Pezizomycotina</taxon>
        <taxon>Dothideomycetes</taxon>
        <taxon>Pleosporomycetidae</taxon>
        <taxon>Venturiales</taxon>
        <taxon>Cylindrosympodiaceae</taxon>
        <taxon>Tothia</taxon>
    </lineage>
</organism>
<feature type="domain" description="Heterokaryon incompatibility" evidence="1">
    <location>
        <begin position="1"/>
        <end position="84"/>
    </location>
</feature>
<sequence length="252" mass="29189">MSQIYSDAAQVLTWVGFAQDNSDRVIDFMHAANTRNATRDLPLDNRATYGLEFKRLMQQARMSQMELMAFFSRSYWTRVWVAQEVLLAKKWIIYCGSQELDSAALFNMIGKLRYNDKDTTAIIREVQWLEQKKVFQRNPQQKRYQSEILGMLAHLNCMDPRDRIYGMQALVAEDGRILIDYTLSPGELFWIVLPHFAPWGDAGTRDFLRNLGVKMEVTGFEQNYQGEGHEAFDKLFPSTNPATLFSLSLSIF</sequence>
<dbReference type="InterPro" id="IPR010730">
    <property type="entry name" value="HET"/>
</dbReference>
<dbReference type="Pfam" id="PF06985">
    <property type="entry name" value="HET"/>
    <property type="match status" value="1"/>
</dbReference>
<evidence type="ECO:0000313" key="3">
    <source>
        <dbReference type="Proteomes" id="UP000800235"/>
    </source>
</evidence>
<reference evidence="2" key="1">
    <citation type="journal article" date="2020" name="Stud. Mycol.">
        <title>101 Dothideomycetes genomes: a test case for predicting lifestyles and emergence of pathogens.</title>
        <authorList>
            <person name="Haridas S."/>
            <person name="Albert R."/>
            <person name="Binder M."/>
            <person name="Bloem J."/>
            <person name="Labutti K."/>
            <person name="Salamov A."/>
            <person name="Andreopoulos B."/>
            <person name="Baker S."/>
            <person name="Barry K."/>
            <person name="Bills G."/>
            <person name="Bluhm B."/>
            <person name="Cannon C."/>
            <person name="Castanera R."/>
            <person name="Culley D."/>
            <person name="Daum C."/>
            <person name="Ezra D."/>
            <person name="Gonzalez J."/>
            <person name="Henrissat B."/>
            <person name="Kuo A."/>
            <person name="Liang C."/>
            <person name="Lipzen A."/>
            <person name="Lutzoni F."/>
            <person name="Magnuson J."/>
            <person name="Mondo S."/>
            <person name="Nolan M."/>
            <person name="Ohm R."/>
            <person name="Pangilinan J."/>
            <person name="Park H.-J."/>
            <person name="Ramirez L."/>
            <person name="Alfaro M."/>
            <person name="Sun H."/>
            <person name="Tritt A."/>
            <person name="Yoshinaga Y."/>
            <person name="Zwiers L.-H."/>
            <person name="Turgeon B."/>
            <person name="Goodwin S."/>
            <person name="Spatafora J."/>
            <person name="Crous P."/>
            <person name="Grigoriev I."/>
        </authorList>
    </citation>
    <scope>NUCLEOTIDE SEQUENCE</scope>
    <source>
        <strain evidence="2">CBS 130266</strain>
    </source>
</reference>
<proteinExistence type="predicted"/>
<comment type="caution">
    <text evidence="2">The sequence shown here is derived from an EMBL/GenBank/DDBJ whole genome shotgun (WGS) entry which is preliminary data.</text>
</comment>
<dbReference type="InterPro" id="IPR052895">
    <property type="entry name" value="HetReg/Transcr_Mod"/>
</dbReference>
<dbReference type="PANTHER" id="PTHR24148">
    <property type="entry name" value="ANKYRIN REPEAT DOMAIN-CONTAINING PROTEIN 39 HOMOLOG-RELATED"/>
    <property type="match status" value="1"/>
</dbReference>